<dbReference type="EMBL" id="MEUG01000001">
    <property type="protein sequence ID" value="OGC28020.1"/>
    <property type="molecule type" value="Genomic_DNA"/>
</dbReference>
<evidence type="ECO:0000256" key="16">
    <source>
        <dbReference type="RuleBase" id="RU000579"/>
    </source>
</evidence>
<dbReference type="Proteomes" id="UP000178602">
    <property type="component" value="Unassembled WGS sequence"/>
</dbReference>
<evidence type="ECO:0000259" key="18">
    <source>
        <dbReference type="PROSITE" id="PS51671"/>
    </source>
</evidence>
<dbReference type="InterPro" id="IPR019811">
    <property type="entry name" value="HDH_CS"/>
</dbReference>
<dbReference type="CDD" id="cd04881">
    <property type="entry name" value="ACT_HSDH-Hom"/>
    <property type="match status" value="1"/>
</dbReference>
<evidence type="ECO:0000313" key="19">
    <source>
        <dbReference type="EMBL" id="OGC28020.1"/>
    </source>
</evidence>
<dbReference type="EC" id="1.1.1.3" evidence="5 16"/>
<dbReference type="InterPro" id="IPR005106">
    <property type="entry name" value="Asp/hSer_DH_NAD-bd"/>
</dbReference>
<proteinExistence type="inferred from homology"/>
<comment type="cofactor">
    <cofactor evidence="1">
        <name>a metal cation</name>
        <dbReference type="ChEBI" id="CHEBI:25213"/>
    </cofactor>
</comment>
<comment type="caution">
    <text evidence="19">The sequence shown here is derived from an EMBL/GenBank/DDBJ whole genome shotgun (WGS) entry which is preliminary data.</text>
</comment>
<dbReference type="SUPFAM" id="SSF55021">
    <property type="entry name" value="ACT-like"/>
    <property type="match status" value="1"/>
</dbReference>
<keyword evidence="8 16" id="KW-0791">Threonine biosynthesis</keyword>
<keyword evidence="12 16" id="KW-0486">Methionine biosynthesis</keyword>
<accession>A0A1F4T643</accession>
<keyword evidence="7 16" id="KW-0028">Amino-acid biosynthesis</keyword>
<evidence type="ECO:0000256" key="11">
    <source>
        <dbReference type="ARBA" id="ARBA00023053"/>
    </source>
</evidence>
<evidence type="ECO:0000256" key="7">
    <source>
        <dbReference type="ARBA" id="ARBA00022605"/>
    </source>
</evidence>
<dbReference type="PROSITE" id="PS01042">
    <property type="entry name" value="HOMOSER_DHGENASE"/>
    <property type="match status" value="1"/>
</dbReference>
<dbReference type="InterPro" id="IPR001342">
    <property type="entry name" value="HDH_cat"/>
</dbReference>
<dbReference type="PANTHER" id="PTHR43331:SF1">
    <property type="entry name" value="HOMOSERINE DEHYDROGENASE"/>
    <property type="match status" value="1"/>
</dbReference>
<dbReference type="GO" id="GO:0009086">
    <property type="term" value="P:methionine biosynthetic process"/>
    <property type="evidence" value="ECO:0007669"/>
    <property type="project" value="UniProtKB-KW"/>
</dbReference>
<dbReference type="GO" id="GO:0050661">
    <property type="term" value="F:NADP binding"/>
    <property type="evidence" value="ECO:0007669"/>
    <property type="project" value="InterPro"/>
</dbReference>
<evidence type="ECO:0000256" key="6">
    <source>
        <dbReference type="ARBA" id="ARBA00013376"/>
    </source>
</evidence>
<evidence type="ECO:0000256" key="4">
    <source>
        <dbReference type="ARBA" id="ARBA00006753"/>
    </source>
</evidence>
<evidence type="ECO:0000256" key="13">
    <source>
        <dbReference type="ARBA" id="ARBA00048841"/>
    </source>
</evidence>
<organism evidence="19 20">
    <name type="scientific">candidate division WOR-1 bacterium RIFOXYC12_FULL_54_18</name>
    <dbReference type="NCBI Taxonomy" id="1802584"/>
    <lineage>
        <taxon>Bacteria</taxon>
        <taxon>Bacillati</taxon>
        <taxon>Saganbacteria</taxon>
    </lineage>
</organism>
<evidence type="ECO:0000256" key="5">
    <source>
        <dbReference type="ARBA" id="ARBA00013213"/>
    </source>
</evidence>
<dbReference type="InterPro" id="IPR002912">
    <property type="entry name" value="ACT_dom"/>
</dbReference>
<name>A0A1F4T643_UNCSA</name>
<evidence type="ECO:0000256" key="10">
    <source>
        <dbReference type="ARBA" id="ARBA00023002"/>
    </source>
</evidence>
<dbReference type="PROSITE" id="PS51671">
    <property type="entry name" value="ACT"/>
    <property type="match status" value="1"/>
</dbReference>
<dbReference type="Gene3D" id="3.30.70.260">
    <property type="match status" value="1"/>
</dbReference>
<evidence type="ECO:0000256" key="1">
    <source>
        <dbReference type="ARBA" id="ARBA00001920"/>
    </source>
</evidence>
<dbReference type="Pfam" id="PF00742">
    <property type="entry name" value="Homoserine_dh"/>
    <property type="match status" value="1"/>
</dbReference>
<protein>
    <recommendedName>
        <fullName evidence="6 16">Homoserine dehydrogenase</fullName>
        <ecNumber evidence="5 16">1.1.1.3</ecNumber>
    </recommendedName>
</protein>
<keyword evidence="9 15" id="KW-0521">NADP</keyword>
<dbReference type="GO" id="GO:0004412">
    <property type="term" value="F:homoserine dehydrogenase activity"/>
    <property type="evidence" value="ECO:0007669"/>
    <property type="project" value="UniProtKB-EC"/>
</dbReference>
<dbReference type="InterPro" id="IPR045865">
    <property type="entry name" value="ACT-like_dom_sf"/>
</dbReference>
<dbReference type="UniPathway" id="UPA00050">
    <property type="reaction ID" value="UER00063"/>
</dbReference>
<feature type="binding site" evidence="15">
    <location>
        <position position="100"/>
    </location>
    <ligand>
        <name>NADPH</name>
        <dbReference type="ChEBI" id="CHEBI:57783"/>
    </ligand>
</feature>
<dbReference type="NCBIfam" id="NF004976">
    <property type="entry name" value="PRK06349.1"/>
    <property type="match status" value="1"/>
</dbReference>
<comment type="pathway">
    <text evidence="3 16">Amino-acid biosynthesis; L-methionine biosynthesis via de novo pathway; L-homoserine from L-aspartate: step 3/3.</text>
</comment>
<evidence type="ECO:0000256" key="17">
    <source>
        <dbReference type="RuleBase" id="RU004171"/>
    </source>
</evidence>
<dbReference type="Gene3D" id="3.30.360.10">
    <property type="entry name" value="Dihydrodipicolinate Reductase, domain 2"/>
    <property type="match status" value="1"/>
</dbReference>
<dbReference type="Pfam" id="PF03447">
    <property type="entry name" value="NAD_binding_3"/>
    <property type="match status" value="1"/>
</dbReference>
<dbReference type="SUPFAM" id="SSF51735">
    <property type="entry name" value="NAD(P)-binding Rossmann-fold domains"/>
    <property type="match status" value="1"/>
</dbReference>
<evidence type="ECO:0000256" key="12">
    <source>
        <dbReference type="ARBA" id="ARBA00023167"/>
    </source>
</evidence>
<sequence length="415" mass="44163">MMKQINIGIIGLGVVGSAVAEALKRNAALVAAQSGIQLNVKKGCDLRKVKAACPVTSDAYALINDPEIKIIVETMGGVNPAKKFVLDALAAGKHVVTSNKELVASHMPELLSAAKRRNVSLLYEASVGGGVPILAALRKNLAGNTLTEVYGIVNGTTNYILSTMAEEGKEFSEALNEAQEKGYAEANPKKDIEGYDAAYKAVILAAEAFGERVKLDSVYREGIEKISGEDILYAREIGFAIKLLAIAQKGDRGVDVRVHPALVPLSHPLAGVRKNFNAIYVQGYPVGELMFYGPGAGGEPTASAIISDLIELGQAGTIFRRELKDATVKPIAEIVSRYYLRLQVSDKVGVLASIAKIFAEKNVSIAAVIQKETVGSLATLVIMLDEAVEKNIQAAISAAKKLSVVNRVNNLIRIL</sequence>
<evidence type="ECO:0000313" key="20">
    <source>
        <dbReference type="Proteomes" id="UP000178602"/>
    </source>
</evidence>
<dbReference type="Gene3D" id="3.40.50.720">
    <property type="entry name" value="NAD(P)-binding Rossmann-like Domain"/>
    <property type="match status" value="1"/>
</dbReference>
<dbReference type="InterPro" id="IPR016204">
    <property type="entry name" value="HDH"/>
</dbReference>
<feature type="binding site" evidence="15">
    <location>
        <begin position="10"/>
        <end position="17"/>
    </location>
    <ligand>
        <name>NADP(+)</name>
        <dbReference type="ChEBI" id="CHEBI:58349"/>
    </ligand>
</feature>
<evidence type="ECO:0000256" key="9">
    <source>
        <dbReference type="ARBA" id="ARBA00022857"/>
    </source>
</evidence>
<evidence type="ECO:0000256" key="8">
    <source>
        <dbReference type="ARBA" id="ARBA00022697"/>
    </source>
</evidence>
<evidence type="ECO:0000256" key="15">
    <source>
        <dbReference type="PIRSR" id="PIRSR000098-2"/>
    </source>
</evidence>
<dbReference type="PIRSF" id="PIRSF000098">
    <property type="entry name" value="Homoser_dehydrog"/>
    <property type="match status" value="1"/>
</dbReference>
<dbReference type="FunFam" id="3.30.360.10:FF:000005">
    <property type="entry name" value="Homoserine dehydrogenase"/>
    <property type="match status" value="1"/>
</dbReference>
<dbReference type="AlphaFoldDB" id="A0A1F4T643"/>
<comment type="similarity">
    <text evidence="4 17">Belongs to the homoserine dehydrogenase family.</text>
</comment>
<dbReference type="SUPFAM" id="SSF55347">
    <property type="entry name" value="Glyceraldehyde-3-phosphate dehydrogenase-like, C-terminal domain"/>
    <property type="match status" value="1"/>
</dbReference>
<dbReference type="InterPro" id="IPR036291">
    <property type="entry name" value="NAD(P)-bd_dom_sf"/>
</dbReference>
<keyword evidence="10 16" id="KW-0560">Oxidoreductase</keyword>
<dbReference type="PANTHER" id="PTHR43331">
    <property type="entry name" value="HOMOSERINE DEHYDROGENASE"/>
    <property type="match status" value="1"/>
</dbReference>
<evidence type="ECO:0000256" key="14">
    <source>
        <dbReference type="PIRSR" id="PIRSR000098-1"/>
    </source>
</evidence>
<comment type="catalytic activity">
    <reaction evidence="13">
        <text>L-homoserine + NADP(+) = L-aspartate 4-semialdehyde + NADPH + H(+)</text>
        <dbReference type="Rhea" id="RHEA:15761"/>
        <dbReference type="ChEBI" id="CHEBI:15378"/>
        <dbReference type="ChEBI" id="CHEBI:57476"/>
        <dbReference type="ChEBI" id="CHEBI:57783"/>
        <dbReference type="ChEBI" id="CHEBI:58349"/>
        <dbReference type="ChEBI" id="CHEBI:537519"/>
        <dbReference type="EC" id="1.1.1.3"/>
    </reaction>
    <physiologicalReaction direction="right-to-left" evidence="13">
        <dbReference type="Rhea" id="RHEA:15763"/>
    </physiologicalReaction>
</comment>
<dbReference type="UniPathway" id="UPA00051">
    <property type="reaction ID" value="UER00465"/>
</dbReference>
<reference evidence="19 20" key="1">
    <citation type="journal article" date="2016" name="Nat. Commun.">
        <title>Thousands of microbial genomes shed light on interconnected biogeochemical processes in an aquifer system.</title>
        <authorList>
            <person name="Anantharaman K."/>
            <person name="Brown C.T."/>
            <person name="Hug L.A."/>
            <person name="Sharon I."/>
            <person name="Castelle C.J."/>
            <person name="Probst A.J."/>
            <person name="Thomas B.C."/>
            <person name="Singh A."/>
            <person name="Wilkins M.J."/>
            <person name="Karaoz U."/>
            <person name="Brodie E.L."/>
            <person name="Williams K.H."/>
            <person name="Hubbard S.S."/>
            <person name="Banfield J.F."/>
        </authorList>
    </citation>
    <scope>NUCLEOTIDE SEQUENCE [LARGE SCALE GENOMIC DNA]</scope>
</reference>
<feature type="active site" description="Proton donor" evidence="14">
    <location>
        <position position="200"/>
    </location>
</feature>
<feature type="domain" description="ACT" evidence="18">
    <location>
        <begin position="339"/>
        <end position="413"/>
    </location>
</feature>
<evidence type="ECO:0000256" key="3">
    <source>
        <dbReference type="ARBA" id="ARBA00005062"/>
    </source>
</evidence>
<gene>
    <name evidence="19" type="ORF">A3K49_03355</name>
</gene>
<feature type="binding site" evidence="15">
    <location>
        <position position="185"/>
    </location>
    <ligand>
        <name>L-homoserine</name>
        <dbReference type="ChEBI" id="CHEBI:57476"/>
    </ligand>
</feature>
<comment type="pathway">
    <text evidence="2 16">Amino-acid biosynthesis; L-threonine biosynthesis; L-threonine from L-aspartate: step 3/5.</text>
</comment>
<dbReference type="GO" id="GO:0009088">
    <property type="term" value="P:threonine biosynthetic process"/>
    <property type="evidence" value="ECO:0007669"/>
    <property type="project" value="UniProtKB-UniPathway"/>
</dbReference>
<dbReference type="Pfam" id="PF01842">
    <property type="entry name" value="ACT"/>
    <property type="match status" value="1"/>
</dbReference>
<evidence type="ECO:0000256" key="2">
    <source>
        <dbReference type="ARBA" id="ARBA00005056"/>
    </source>
</evidence>
<keyword evidence="11" id="KW-0915">Sodium</keyword>